<dbReference type="InterPro" id="IPR004675">
    <property type="entry name" value="AhpD_core"/>
</dbReference>
<keyword evidence="2" id="KW-0575">Peroxidase</keyword>
<dbReference type="SUPFAM" id="SSF69118">
    <property type="entry name" value="AhpD-like"/>
    <property type="match status" value="1"/>
</dbReference>
<accession>A0A1M5WS73</accession>
<sequence length="105" mass="11133">MAVPNQPTAHYQYLIKTFPEVMAAVEQVGSTVRQAGPLDRKTTELIQLAVAAASQSTGAVHSHTKRALAAGATRQEIEHALLVLISTIGFPKVAAALSWVAEISE</sequence>
<dbReference type="STRING" id="1121409.SAMN02745124_02462"/>
<dbReference type="Proteomes" id="UP000184139">
    <property type="component" value="Unassembled WGS sequence"/>
</dbReference>
<organism evidence="2 3">
    <name type="scientific">Desulfofustis glycolicus DSM 9705</name>
    <dbReference type="NCBI Taxonomy" id="1121409"/>
    <lineage>
        <taxon>Bacteria</taxon>
        <taxon>Pseudomonadati</taxon>
        <taxon>Thermodesulfobacteriota</taxon>
        <taxon>Desulfobulbia</taxon>
        <taxon>Desulfobulbales</taxon>
        <taxon>Desulfocapsaceae</taxon>
        <taxon>Desulfofustis</taxon>
    </lineage>
</organism>
<keyword evidence="2" id="KW-0560">Oxidoreductase</keyword>
<dbReference type="PANTHER" id="PTHR33930">
    <property type="entry name" value="ALKYL HYDROPEROXIDE REDUCTASE AHPD"/>
    <property type="match status" value="1"/>
</dbReference>
<gene>
    <name evidence="2" type="ORF">SAMN02745124_02462</name>
</gene>
<keyword evidence="3" id="KW-1185">Reference proteome</keyword>
<evidence type="ECO:0000313" key="3">
    <source>
        <dbReference type="Proteomes" id="UP000184139"/>
    </source>
</evidence>
<dbReference type="Pfam" id="PF02627">
    <property type="entry name" value="CMD"/>
    <property type="match status" value="1"/>
</dbReference>
<name>A0A1M5WS73_9BACT</name>
<dbReference type="GO" id="GO:0051920">
    <property type="term" value="F:peroxiredoxin activity"/>
    <property type="evidence" value="ECO:0007669"/>
    <property type="project" value="InterPro"/>
</dbReference>
<protein>
    <submittedName>
        <fullName evidence="2">Alkylhydroperoxidase AhpD family core domain-containing protein</fullName>
    </submittedName>
</protein>
<feature type="domain" description="Carboxymuconolactone decarboxylase-like" evidence="1">
    <location>
        <begin position="19"/>
        <end position="102"/>
    </location>
</feature>
<dbReference type="OrthoDB" id="425264at2"/>
<dbReference type="InterPro" id="IPR003779">
    <property type="entry name" value="CMD-like"/>
</dbReference>
<dbReference type="NCBIfam" id="TIGR00778">
    <property type="entry name" value="ahpD_dom"/>
    <property type="match status" value="1"/>
</dbReference>
<evidence type="ECO:0000259" key="1">
    <source>
        <dbReference type="Pfam" id="PF02627"/>
    </source>
</evidence>
<dbReference type="RefSeq" id="WP_073376427.1">
    <property type="nucleotide sequence ID" value="NZ_FQXS01000014.1"/>
</dbReference>
<dbReference type="PANTHER" id="PTHR33930:SF2">
    <property type="entry name" value="BLR3452 PROTEIN"/>
    <property type="match status" value="1"/>
</dbReference>
<proteinExistence type="predicted"/>
<reference evidence="2 3" key="1">
    <citation type="submission" date="2016-11" db="EMBL/GenBank/DDBJ databases">
        <authorList>
            <person name="Jaros S."/>
            <person name="Januszkiewicz K."/>
            <person name="Wedrychowicz H."/>
        </authorList>
    </citation>
    <scope>NUCLEOTIDE SEQUENCE [LARGE SCALE GENOMIC DNA]</scope>
    <source>
        <strain evidence="2 3">DSM 9705</strain>
    </source>
</reference>
<dbReference type="Gene3D" id="1.20.1290.10">
    <property type="entry name" value="AhpD-like"/>
    <property type="match status" value="1"/>
</dbReference>
<evidence type="ECO:0000313" key="2">
    <source>
        <dbReference type="EMBL" id="SHH89883.1"/>
    </source>
</evidence>
<dbReference type="EMBL" id="FQXS01000014">
    <property type="protein sequence ID" value="SHH89883.1"/>
    <property type="molecule type" value="Genomic_DNA"/>
</dbReference>
<dbReference type="AlphaFoldDB" id="A0A1M5WS73"/>
<dbReference type="InterPro" id="IPR029032">
    <property type="entry name" value="AhpD-like"/>
</dbReference>